<sequence>MAHHGLADQPFTRSRTNLFLSYRDSAVRPTSSAYSRYTPYAEDDDQAESAGLMVGQDDSGDGFLSRRGSAMSTSAAAAGRRRRGGRGKLPPKWVDLQEKVDEIVERLRPKIAQLDKLHSKHLLPGFKDRTAEEREIEALATSITSVRSSSLLRLRHPLCKLTTLPPSQDFRTCQAHIRKIAEQSKSLLAQRPTDPVDAESKRLELIMAANVQTALATKVQELSTTFRKKQSEYLRHLADLFKDLSSLVIDQGTLLDRIDYNVEQMSTEVPTALGQMPAHLPPHPPHLRLPHHYCLQAAPVGSSSSRCC</sequence>
<accession>A0A0D6ERZ3</accession>
<evidence type="ECO:0000313" key="4">
    <source>
        <dbReference type="Proteomes" id="UP000243876"/>
    </source>
</evidence>
<name>A0A0D6ERZ3_SPOSA</name>
<gene>
    <name evidence="3" type="primary">SPOSA6832_04138</name>
</gene>
<dbReference type="SUPFAM" id="SSF47661">
    <property type="entry name" value="t-snare proteins"/>
    <property type="match status" value="1"/>
</dbReference>
<proteinExistence type="predicted"/>
<reference evidence="4" key="1">
    <citation type="submission" date="2015-02" db="EMBL/GenBank/DDBJ databases">
        <authorList>
            <person name="Gon?alves P."/>
        </authorList>
    </citation>
    <scope>NUCLEOTIDE SEQUENCE [LARGE SCALE GENOMIC DNA]</scope>
</reference>
<dbReference type="EMBL" id="CENE01000024">
    <property type="protein sequence ID" value="CEQ42335.1"/>
    <property type="molecule type" value="Genomic_DNA"/>
</dbReference>
<evidence type="ECO:0000256" key="1">
    <source>
        <dbReference type="SAM" id="MobiDB-lite"/>
    </source>
</evidence>
<dbReference type="CDD" id="cd15845">
    <property type="entry name" value="SNARE_syntaxin16"/>
    <property type="match status" value="1"/>
</dbReference>
<feature type="domain" description="T-SNARE coiled-coil homology" evidence="2">
    <location>
        <begin position="234"/>
        <end position="279"/>
    </location>
</feature>
<dbReference type="Proteomes" id="UP000243876">
    <property type="component" value="Unassembled WGS sequence"/>
</dbReference>
<dbReference type="AlphaFoldDB" id="A0A0D6ERZ3"/>
<dbReference type="OrthoDB" id="10251371at2759"/>
<dbReference type="InterPro" id="IPR010989">
    <property type="entry name" value="SNARE"/>
</dbReference>
<dbReference type="InterPro" id="IPR000727">
    <property type="entry name" value="T_SNARE_dom"/>
</dbReference>
<feature type="compositionally biased region" description="Low complexity" evidence="1">
    <location>
        <begin position="65"/>
        <end position="78"/>
    </location>
</feature>
<feature type="non-terminal residue" evidence="3">
    <location>
        <position position="1"/>
    </location>
</feature>
<keyword evidence="4" id="KW-1185">Reference proteome</keyword>
<dbReference type="Gene3D" id="1.20.58.70">
    <property type="match status" value="2"/>
</dbReference>
<protein>
    <submittedName>
        <fullName evidence="3">SPOSA6832_04138-mRNA-1:cds</fullName>
    </submittedName>
</protein>
<feature type="region of interest" description="Disordered" evidence="1">
    <location>
        <begin position="52"/>
        <end position="91"/>
    </location>
</feature>
<dbReference type="GO" id="GO:0016020">
    <property type="term" value="C:membrane"/>
    <property type="evidence" value="ECO:0007669"/>
    <property type="project" value="InterPro"/>
</dbReference>
<dbReference type="PROSITE" id="PS50192">
    <property type="entry name" value="T_SNARE"/>
    <property type="match status" value="1"/>
</dbReference>
<dbReference type="GO" id="GO:0016192">
    <property type="term" value="P:vesicle-mediated transport"/>
    <property type="evidence" value="ECO:0007669"/>
    <property type="project" value="InterPro"/>
</dbReference>
<evidence type="ECO:0000259" key="2">
    <source>
        <dbReference type="PROSITE" id="PS50192"/>
    </source>
</evidence>
<evidence type="ECO:0000313" key="3">
    <source>
        <dbReference type="EMBL" id="CEQ42335.1"/>
    </source>
</evidence>
<organism evidence="3 4">
    <name type="scientific">Sporidiobolus salmonicolor</name>
    <name type="common">Yeast-like fungus</name>
    <name type="synonym">Sporobolomyces salmonicolor</name>
    <dbReference type="NCBI Taxonomy" id="5005"/>
    <lineage>
        <taxon>Eukaryota</taxon>
        <taxon>Fungi</taxon>
        <taxon>Dikarya</taxon>
        <taxon>Basidiomycota</taxon>
        <taxon>Pucciniomycotina</taxon>
        <taxon>Microbotryomycetes</taxon>
        <taxon>Sporidiobolales</taxon>
        <taxon>Sporidiobolaceae</taxon>
        <taxon>Sporobolomyces</taxon>
    </lineage>
</organism>